<evidence type="ECO:0000256" key="1">
    <source>
        <dbReference type="SAM" id="MobiDB-lite"/>
    </source>
</evidence>
<accession>A0A1V6QEZ7</accession>
<comment type="caution">
    <text evidence="2">The sequence shown here is derived from an EMBL/GenBank/DDBJ whole genome shotgun (WGS) entry which is preliminary data.</text>
</comment>
<evidence type="ECO:0000313" key="2">
    <source>
        <dbReference type="EMBL" id="OQD87779.1"/>
    </source>
</evidence>
<sequence>MGDRPASGTEDSNQQGDERKTAKNRAPMMNLLEFQKFQRCPDQGPESEPELEHTDTGRCNLVANLDLLRNLYQH</sequence>
<gene>
    <name evidence="2" type="ORF">PENANT_c005G05628</name>
</gene>
<protein>
    <submittedName>
        <fullName evidence="2">Uncharacterized protein</fullName>
    </submittedName>
</protein>
<dbReference type="AlphaFoldDB" id="A0A1V6QEZ7"/>
<feature type="region of interest" description="Disordered" evidence="1">
    <location>
        <begin position="1"/>
        <end position="28"/>
    </location>
</feature>
<proteinExistence type="predicted"/>
<reference evidence="3" key="1">
    <citation type="journal article" date="2017" name="Nat. Microbiol.">
        <title>Global analysis of biosynthetic gene clusters reveals vast potential of secondary metabolite production in Penicillium species.</title>
        <authorList>
            <person name="Nielsen J.C."/>
            <person name="Grijseels S."/>
            <person name="Prigent S."/>
            <person name="Ji B."/>
            <person name="Dainat J."/>
            <person name="Nielsen K.F."/>
            <person name="Frisvad J.C."/>
            <person name="Workman M."/>
            <person name="Nielsen J."/>
        </authorList>
    </citation>
    <scope>NUCLEOTIDE SEQUENCE [LARGE SCALE GENOMIC DNA]</scope>
    <source>
        <strain evidence="3">IBT 31811</strain>
    </source>
</reference>
<organism evidence="2 3">
    <name type="scientific">Penicillium antarcticum</name>
    <dbReference type="NCBI Taxonomy" id="416450"/>
    <lineage>
        <taxon>Eukaryota</taxon>
        <taxon>Fungi</taxon>
        <taxon>Dikarya</taxon>
        <taxon>Ascomycota</taxon>
        <taxon>Pezizomycotina</taxon>
        <taxon>Eurotiomycetes</taxon>
        <taxon>Eurotiomycetidae</taxon>
        <taxon>Eurotiales</taxon>
        <taxon>Aspergillaceae</taxon>
        <taxon>Penicillium</taxon>
    </lineage>
</organism>
<name>A0A1V6QEZ7_9EURO</name>
<dbReference type="Proteomes" id="UP000191672">
    <property type="component" value="Unassembled WGS sequence"/>
</dbReference>
<dbReference type="EMBL" id="MDYN01000005">
    <property type="protein sequence ID" value="OQD87779.1"/>
    <property type="molecule type" value="Genomic_DNA"/>
</dbReference>
<keyword evidence="3" id="KW-1185">Reference proteome</keyword>
<evidence type="ECO:0000313" key="3">
    <source>
        <dbReference type="Proteomes" id="UP000191672"/>
    </source>
</evidence>